<dbReference type="Pfam" id="PF00773">
    <property type="entry name" value="RNB"/>
    <property type="match status" value="1"/>
</dbReference>
<name>A0A7H0VJA8_9FLAO</name>
<dbReference type="SMART" id="SM00955">
    <property type="entry name" value="RNB"/>
    <property type="match status" value="1"/>
</dbReference>
<dbReference type="GO" id="GO:0003723">
    <property type="term" value="F:RNA binding"/>
    <property type="evidence" value="ECO:0007669"/>
    <property type="project" value="UniProtKB-UniRule"/>
</dbReference>
<dbReference type="InterPro" id="IPR050180">
    <property type="entry name" value="RNR_Ribonuclease"/>
</dbReference>
<protein>
    <recommendedName>
        <fullName evidence="8">Ribonuclease R</fullName>
        <shortName evidence="8">RNase R</shortName>
        <ecNumber evidence="8">3.1.13.1</ecNumber>
    </recommendedName>
</protein>
<keyword evidence="7 8" id="KW-0694">RNA-binding</keyword>
<dbReference type="InterPro" id="IPR011129">
    <property type="entry name" value="CSD"/>
</dbReference>
<dbReference type="EMBL" id="CP060139">
    <property type="protein sequence ID" value="QNR25806.1"/>
    <property type="molecule type" value="Genomic_DNA"/>
</dbReference>
<sequence length="710" mass="81321">MKPKRTNKRLKRLAKIEKAILGVLREDRLKQFNYKQISSKLGINDHTERDMVLQALASLRKQDLVEEPERGKYRYKHSDHFITGKVDLTSKGSAYVISEELDQDVYITPKATLNALQGDLVKVLMYAQRKNKKPEGEIVEILERARTEFVGTIELSKNYGFLVPDSRKMLVDIYIPKEHLNGAKHGQKAVARITDWPPKASSPFGEITEVLGNPGDHEVEIHSILAEFGLPREFSKEVELEAESIPDQISAEEIKKRRDFREILTFTIDPADAKDFDDAISFQKLENGNYEVGVHIADVSHYILENSTLDKEAVERATSVYLVDRVVPMLPEKLSNGVCSLRPHEEKLCFSAVFEMNSNAEVLNSWFGRTVIYSDHRFAYEDAQAVIESKEGPLAEEINILNDMALKMRADRMQHGALAFDRAEVKFHLDENNNPTGVYFKESKEANHLIEEFMLLANRSVAEFIGKKGNKPSGKTFVYRIHDDPDPDKLRDLGTFVKQFGYEVSYTNSRAISNSLNKMLNQVKGKPEDNMISKLAIRSMAKAIYSTDNIGHYGLSFEYYTHFTSPIRRYPDVMVHRLLQHYLDGGQSPSKDHYEMLCEHSSDRERVATEAERESVKYMQVKFMEDKVGETFMGTISGVTEWGIFVELRDNHCEGMIRIRDFKDDYYVFDEANFCIVGDRYGKVFQLGDNIAIQVKNADLEKKQLDFVPV</sequence>
<dbReference type="Pfam" id="PF17876">
    <property type="entry name" value="CSD2"/>
    <property type="match status" value="1"/>
</dbReference>
<keyword evidence="11" id="KW-1185">Reference proteome</keyword>
<feature type="domain" description="S1 motif" evidence="9">
    <location>
        <begin position="629"/>
        <end position="710"/>
    </location>
</feature>
<dbReference type="AlphaFoldDB" id="A0A7H0VJA8"/>
<dbReference type="InterPro" id="IPR012340">
    <property type="entry name" value="NA-bd_OB-fold"/>
</dbReference>
<dbReference type="GO" id="GO:0006402">
    <property type="term" value="P:mRNA catabolic process"/>
    <property type="evidence" value="ECO:0007669"/>
    <property type="project" value="TreeGrafter"/>
</dbReference>
<evidence type="ECO:0000256" key="2">
    <source>
        <dbReference type="ARBA" id="ARBA00004496"/>
    </source>
</evidence>
<dbReference type="InterPro" id="IPR013223">
    <property type="entry name" value="RNase_B_OB_dom"/>
</dbReference>
<dbReference type="SUPFAM" id="SSF50249">
    <property type="entry name" value="Nucleic acid-binding proteins"/>
    <property type="match status" value="4"/>
</dbReference>
<dbReference type="EC" id="3.1.13.1" evidence="8"/>
<dbReference type="InterPro" id="IPR011805">
    <property type="entry name" value="RNase_R"/>
</dbReference>
<dbReference type="Proteomes" id="UP000516305">
    <property type="component" value="Chromosome"/>
</dbReference>
<dbReference type="GO" id="GO:0005829">
    <property type="term" value="C:cytosol"/>
    <property type="evidence" value="ECO:0007669"/>
    <property type="project" value="TreeGrafter"/>
</dbReference>
<dbReference type="PANTHER" id="PTHR23355">
    <property type="entry name" value="RIBONUCLEASE"/>
    <property type="match status" value="1"/>
</dbReference>
<dbReference type="PROSITE" id="PS50126">
    <property type="entry name" value="S1"/>
    <property type="match status" value="1"/>
</dbReference>
<accession>A0A7H0VJA8</accession>
<evidence type="ECO:0000256" key="7">
    <source>
        <dbReference type="ARBA" id="ARBA00022884"/>
    </source>
</evidence>
<dbReference type="HAMAP" id="MF_01895">
    <property type="entry name" value="RNase_R"/>
    <property type="match status" value="1"/>
</dbReference>
<evidence type="ECO:0000256" key="6">
    <source>
        <dbReference type="ARBA" id="ARBA00022839"/>
    </source>
</evidence>
<dbReference type="Pfam" id="PF08206">
    <property type="entry name" value="OB_RNB"/>
    <property type="match status" value="1"/>
</dbReference>
<dbReference type="CDD" id="cd04471">
    <property type="entry name" value="S1_RNase_R"/>
    <property type="match status" value="1"/>
</dbReference>
<evidence type="ECO:0000256" key="1">
    <source>
        <dbReference type="ARBA" id="ARBA00001849"/>
    </source>
</evidence>
<dbReference type="Pfam" id="PF00575">
    <property type="entry name" value="S1"/>
    <property type="match status" value="1"/>
</dbReference>
<dbReference type="InterPro" id="IPR003029">
    <property type="entry name" value="S1_domain"/>
</dbReference>
<dbReference type="InterPro" id="IPR004476">
    <property type="entry name" value="RNase_II/RNase_R"/>
</dbReference>
<dbReference type="InterPro" id="IPR022966">
    <property type="entry name" value="RNase_II/R_CS"/>
</dbReference>
<keyword evidence="6 8" id="KW-0269">Exonuclease</keyword>
<evidence type="ECO:0000313" key="10">
    <source>
        <dbReference type="EMBL" id="QNR25806.1"/>
    </source>
</evidence>
<comment type="similarity">
    <text evidence="8">Belongs to the RNR ribonuclease family. RNase R subfamily.</text>
</comment>
<evidence type="ECO:0000256" key="5">
    <source>
        <dbReference type="ARBA" id="ARBA00022801"/>
    </source>
</evidence>
<comment type="catalytic activity">
    <reaction evidence="1 8">
        <text>Exonucleolytic cleavage in the 3'- to 5'-direction to yield nucleoside 5'-phosphates.</text>
        <dbReference type="EC" id="3.1.13.1"/>
    </reaction>
</comment>
<dbReference type="PANTHER" id="PTHR23355:SF9">
    <property type="entry name" value="DIS3-LIKE EXONUCLEASE 2"/>
    <property type="match status" value="1"/>
</dbReference>
<evidence type="ECO:0000313" key="11">
    <source>
        <dbReference type="Proteomes" id="UP000516305"/>
    </source>
</evidence>
<reference evidence="10 11" key="1">
    <citation type="submission" date="2020-08" db="EMBL/GenBank/DDBJ databases">
        <title>Croceimicrobium hydrocarbonivorans gen. nov., sp. nov., a novel marine bacterium isolated from a bacterial consortium that degrades polyethylene terephthalate.</title>
        <authorList>
            <person name="Liu R."/>
        </authorList>
    </citation>
    <scope>NUCLEOTIDE SEQUENCE [LARGE SCALE GENOMIC DNA]</scope>
    <source>
        <strain evidence="10 11">A20-9</strain>
    </source>
</reference>
<dbReference type="GO" id="GO:0008859">
    <property type="term" value="F:exoribonuclease II activity"/>
    <property type="evidence" value="ECO:0007669"/>
    <property type="project" value="UniProtKB-UniRule"/>
</dbReference>
<keyword evidence="4 8" id="KW-0540">Nuclease</keyword>
<gene>
    <name evidence="8 10" type="primary">rnr</name>
    <name evidence="10" type="ORF">H4K34_08170</name>
</gene>
<dbReference type="Gene3D" id="2.40.50.140">
    <property type="entry name" value="Nucleic acid-binding proteins"/>
    <property type="match status" value="3"/>
</dbReference>
<evidence type="ECO:0000259" key="9">
    <source>
        <dbReference type="PROSITE" id="PS50126"/>
    </source>
</evidence>
<evidence type="ECO:0000256" key="4">
    <source>
        <dbReference type="ARBA" id="ARBA00022722"/>
    </source>
</evidence>
<dbReference type="RefSeq" id="WP_210760331.1">
    <property type="nucleotide sequence ID" value="NZ_CP060139.1"/>
</dbReference>
<dbReference type="NCBIfam" id="TIGR02063">
    <property type="entry name" value="RNase_R"/>
    <property type="match status" value="1"/>
</dbReference>
<evidence type="ECO:0000256" key="3">
    <source>
        <dbReference type="ARBA" id="ARBA00022490"/>
    </source>
</evidence>
<comment type="function">
    <text evidence="8">3'-5' exoribonuclease that releases 5'-nucleoside monophosphates and is involved in maturation of structured RNAs.</text>
</comment>
<dbReference type="PROSITE" id="PS01175">
    <property type="entry name" value="RIBONUCLEASE_II"/>
    <property type="match status" value="1"/>
</dbReference>
<evidence type="ECO:0000256" key="8">
    <source>
        <dbReference type="HAMAP-Rule" id="MF_01895"/>
    </source>
</evidence>
<keyword evidence="3 8" id="KW-0963">Cytoplasm</keyword>
<dbReference type="InterPro" id="IPR001900">
    <property type="entry name" value="RNase_II/R"/>
</dbReference>
<comment type="subcellular location">
    <subcellularLocation>
        <location evidence="2 8">Cytoplasm</location>
    </subcellularLocation>
</comment>
<keyword evidence="5 8" id="KW-0378">Hydrolase</keyword>
<proteinExistence type="inferred from homology"/>
<dbReference type="SMART" id="SM00357">
    <property type="entry name" value="CSP"/>
    <property type="match status" value="2"/>
</dbReference>
<dbReference type="InterPro" id="IPR040476">
    <property type="entry name" value="CSD2"/>
</dbReference>
<organism evidence="10 11">
    <name type="scientific">Croceimicrobium hydrocarbonivorans</name>
    <dbReference type="NCBI Taxonomy" id="2761580"/>
    <lineage>
        <taxon>Bacteria</taxon>
        <taxon>Pseudomonadati</taxon>
        <taxon>Bacteroidota</taxon>
        <taxon>Flavobacteriia</taxon>
        <taxon>Flavobacteriales</taxon>
        <taxon>Owenweeksiaceae</taxon>
        <taxon>Croceimicrobium</taxon>
    </lineage>
</organism>
<dbReference type="SMART" id="SM00316">
    <property type="entry name" value="S1"/>
    <property type="match status" value="1"/>
</dbReference>
<dbReference type="NCBIfam" id="TIGR00358">
    <property type="entry name" value="3_prime_RNase"/>
    <property type="match status" value="1"/>
</dbReference>
<dbReference type="KEGG" id="chyd:H4K34_08170"/>